<dbReference type="InterPro" id="IPR013479">
    <property type="entry name" value="ADP-ribosyl_diN_reduct_hydro"/>
</dbReference>
<evidence type="ECO:0000313" key="3">
    <source>
        <dbReference type="EMBL" id="RAI38778.1"/>
    </source>
</evidence>
<gene>
    <name evidence="3" type="primary">draG</name>
    <name evidence="3" type="ORF">CH338_11530</name>
</gene>
<feature type="binding site" evidence="1">
    <location>
        <position position="59"/>
    </location>
    <ligand>
        <name>Mg(2+)</name>
        <dbReference type="ChEBI" id="CHEBI:18420"/>
        <label>1</label>
    </ligand>
</feature>
<dbReference type="InterPro" id="IPR005502">
    <property type="entry name" value="Ribosyl_crysJ1"/>
</dbReference>
<reference evidence="3 4" key="1">
    <citation type="submission" date="2017-07" db="EMBL/GenBank/DDBJ databases">
        <title>Draft Genome Sequences of Select Purple Nonsulfur Bacteria.</title>
        <authorList>
            <person name="Lasarre B."/>
            <person name="Mckinlay J.B."/>
        </authorList>
    </citation>
    <scope>NUCLEOTIDE SEQUENCE [LARGE SCALE GENOMIC DNA]</scope>
    <source>
        <strain evidence="3 4">DSM 11907</strain>
    </source>
</reference>
<name>A0A327KTX8_9BRAD</name>
<protein>
    <submittedName>
        <fullName evidence="3">ADP-ribosyl-[dinitrogen reductase] hydrolase</fullName>
    </submittedName>
</protein>
<feature type="compositionally biased region" description="Pro residues" evidence="2">
    <location>
        <begin position="302"/>
        <end position="316"/>
    </location>
</feature>
<dbReference type="AlphaFoldDB" id="A0A327KTX8"/>
<feature type="binding site" evidence="1">
    <location>
        <position position="243"/>
    </location>
    <ligand>
        <name>Mg(2+)</name>
        <dbReference type="ChEBI" id="CHEBI:18420"/>
        <label>1</label>
    </ligand>
</feature>
<keyword evidence="1" id="KW-0460">Magnesium</keyword>
<accession>A0A327KTX8</accession>
<dbReference type="PANTHER" id="PTHR16222:SF12">
    <property type="entry name" value="ADP-RIBOSYLGLYCOHYDROLASE-RELATED"/>
    <property type="match status" value="1"/>
</dbReference>
<dbReference type="EMBL" id="NPEU01000108">
    <property type="protein sequence ID" value="RAI38778.1"/>
    <property type="molecule type" value="Genomic_DNA"/>
</dbReference>
<dbReference type="Gene3D" id="1.10.4080.10">
    <property type="entry name" value="ADP-ribosylation/Crystallin J1"/>
    <property type="match status" value="1"/>
</dbReference>
<evidence type="ECO:0000313" key="4">
    <source>
        <dbReference type="Proteomes" id="UP000248863"/>
    </source>
</evidence>
<evidence type="ECO:0000256" key="2">
    <source>
        <dbReference type="SAM" id="MobiDB-lite"/>
    </source>
</evidence>
<dbReference type="SUPFAM" id="SSF101478">
    <property type="entry name" value="ADP-ribosylglycohydrolase"/>
    <property type="match status" value="1"/>
</dbReference>
<comment type="cofactor">
    <cofactor evidence="1">
        <name>Mg(2+)</name>
        <dbReference type="ChEBI" id="CHEBI:18420"/>
    </cofactor>
    <text evidence="1">Binds 2 magnesium ions per subunit.</text>
</comment>
<evidence type="ECO:0000256" key="1">
    <source>
        <dbReference type="PIRSR" id="PIRSR605502-1"/>
    </source>
</evidence>
<feature type="binding site" evidence="1">
    <location>
        <position position="245"/>
    </location>
    <ligand>
        <name>Mg(2+)</name>
        <dbReference type="ChEBI" id="CHEBI:18420"/>
        <label>1</label>
    </ligand>
</feature>
<dbReference type="GO" id="GO:0046872">
    <property type="term" value="F:metal ion binding"/>
    <property type="evidence" value="ECO:0007669"/>
    <property type="project" value="UniProtKB-KW"/>
</dbReference>
<proteinExistence type="predicted"/>
<dbReference type="Proteomes" id="UP000248863">
    <property type="component" value="Unassembled WGS sequence"/>
</dbReference>
<dbReference type="RefSeq" id="WP_111357324.1">
    <property type="nucleotide sequence ID" value="NZ_NHSK01000090.1"/>
</dbReference>
<dbReference type="GO" id="GO:0016787">
    <property type="term" value="F:hydrolase activity"/>
    <property type="evidence" value="ECO:0007669"/>
    <property type="project" value="UniProtKB-KW"/>
</dbReference>
<feature type="binding site" evidence="1">
    <location>
        <position position="246"/>
    </location>
    <ligand>
        <name>Mg(2+)</name>
        <dbReference type="ChEBI" id="CHEBI:18420"/>
        <label>1</label>
    </ligand>
</feature>
<dbReference type="Pfam" id="PF03747">
    <property type="entry name" value="ADP_ribosyl_GH"/>
    <property type="match status" value="1"/>
</dbReference>
<keyword evidence="4" id="KW-1185">Reference proteome</keyword>
<organism evidence="3 4">
    <name type="scientific">Rhodoplanes elegans</name>
    <dbReference type="NCBI Taxonomy" id="29408"/>
    <lineage>
        <taxon>Bacteria</taxon>
        <taxon>Pseudomonadati</taxon>
        <taxon>Pseudomonadota</taxon>
        <taxon>Alphaproteobacteria</taxon>
        <taxon>Hyphomicrobiales</taxon>
        <taxon>Nitrobacteraceae</taxon>
        <taxon>Rhodoplanes</taxon>
    </lineage>
</organism>
<feature type="binding site" evidence="1">
    <location>
        <position position="61"/>
    </location>
    <ligand>
        <name>Mg(2+)</name>
        <dbReference type="ChEBI" id="CHEBI:18420"/>
        <label>1</label>
    </ligand>
</feature>
<dbReference type="InterPro" id="IPR036705">
    <property type="entry name" value="Ribosyl_crysJ1_sf"/>
</dbReference>
<dbReference type="InterPro" id="IPR050792">
    <property type="entry name" value="ADP-ribosylglycohydrolase"/>
</dbReference>
<dbReference type="PANTHER" id="PTHR16222">
    <property type="entry name" value="ADP-RIBOSYLGLYCOHYDROLASE"/>
    <property type="match status" value="1"/>
</dbReference>
<feature type="region of interest" description="Disordered" evidence="2">
    <location>
        <begin position="300"/>
        <end position="324"/>
    </location>
</feature>
<comment type="caution">
    <text evidence="3">The sequence shown here is derived from an EMBL/GenBank/DDBJ whole genome shotgun (WGS) entry which is preliminary data.</text>
</comment>
<sequence length="324" mass="34651">MLAPTLDDRALGAFLGLAVADALGGTVEFMTKGEIATRYGLHDRIVGGGWLRLAAGQVTDDTEMALALGRSLIRKETLDLQDLCEEFARWLRSGPIDVGNTCRRGIRRFLTEGSVQGPFFDGDAGNGAAMRLLPVALATLGCPEIGADWCVAQCRTTHHHPLSDAASLALLTMLHRLLAGAGRDEVRDIADALVAQHRGFRFEVSPGQSSAYVVDTLRTVLHFYFTTSTFQEAVVKTVNQGGDADTTGAIVGMLAGATYGVDAIPASWLKRLDREVAVEIRNQTPRLLGIAATLRARAAHPPRAPAAPELPTPLPFAPVNKPRP</sequence>
<feature type="binding site" evidence="1">
    <location>
        <position position="60"/>
    </location>
    <ligand>
        <name>Mg(2+)</name>
        <dbReference type="ChEBI" id="CHEBI:18420"/>
        <label>1</label>
    </ligand>
</feature>
<dbReference type="NCBIfam" id="TIGR02662">
    <property type="entry name" value="dinitro_DRAG"/>
    <property type="match status" value="1"/>
</dbReference>
<keyword evidence="3" id="KW-0378">Hydrolase</keyword>
<keyword evidence="1" id="KW-0479">Metal-binding</keyword>
<dbReference type="OrthoDB" id="9806482at2"/>